<reference evidence="1" key="1">
    <citation type="submission" date="2021-07" db="EMBL/GenBank/DDBJ databases">
        <title>Draft genome of Mortierella alpina, strain LL118, isolated from an aspen leaf litter sample.</title>
        <authorList>
            <person name="Yang S."/>
            <person name="Vinatzer B.A."/>
        </authorList>
    </citation>
    <scope>NUCLEOTIDE SEQUENCE</scope>
    <source>
        <strain evidence="1">LL118</strain>
    </source>
</reference>
<dbReference type="EMBL" id="JAIFTL010000925">
    <property type="protein sequence ID" value="KAG9319037.1"/>
    <property type="molecule type" value="Genomic_DNA"/>
</dbReference>
<feature type="non-terminal residue" evidence="1">
    <location>
        <position position="246"/>
    </location>
</feature>
<dbReference type="Proteomes" id="UP000717515">
    <property type="component" value="Unassembled WGS sequence"/>
</dbReference>
<proteinExistence type="predicted"/>
<feature type="non-terminal residue" evidence="1">
    <location>
        <position position="1"/>
    </location>
</feature>
<name>A0A9P7ZVY5_MORAP</name>
<gene>
    <name evidence="1" type="ORF">KVV02_008402</name>
</gene>
<comment type="caution">
    <text evidence="1">The sequence shown here is derived from an EMBL/GenBank/DDBJ whole genome shotgun (WGS) entry which is preliminary data.</text>
</comment>
<organism evidence="1 2">
    <name type="scientific">Mortierella alpina</name>
    <name type="common">Oleaginous fungus</name>
    <name type="synonym">Mortierella renispora</name>
    <dbReference type="NCBI Taxonomy" id="64518"/>
    <lineage>
        <taxon>Eukaryota</taxon>
        <taxon>Fungi</taxon>
        <taxon>Fungi incertae sedis</taxon>
        <taxon>Mucoromycota</taxon>
        <taxon>Mortierellomycotina</taxon>
        <taxon>Mortierellomycetes</taxon>
        <taxon>Mortierellales</taxon>
        <taxon>Mortierellaceae</taxon>
        <taxon>Mortierella</taxon>
    </lineage>
</organism>
<sequence>RQPELGPLIVATSDSDLLVYKNISVLRQNPRQKSTYSLYIQDEVLLTLNKNRPKLKRGKKAVKRVQVLTPEVWRVLAAVSGNDYDANIKGYGVRKNWAILAELWSRTQPTSEMDLLQAYRREMSTKRTQESPLLVPDFAHSTSVFLHLRQEFQIDAPAQTIREDIMNMMRLYGQTVRAYNSAQKGREKARQARKVSAGAAGSKGYVRHFRTSGNAYRPKIIEPRSLHPLVAATPIAPATTSKQTSA</sequence>
<accession>A0A9P7ZVY5</accession>
<protein>
    <submittedName>
        <fullName evidence="1">Uncharacterized protein</fullName>
    </submittedName>
</protein>
<evidence type="ECO:0000313" key="1">
    <source>
        <dbReference type="EMBL" id="KAG9319037.1"/>
    </source>
</evidence>
<dbReference type="AlphaFoldDB" id="A0A9P7ZVY5"/>
<evidence type="ECO:0000313" key="2">
    <source>
        <dbReference type="Proteomes" id="UP000717515"/>
    </source>
</evidence>